<protein>
    <submittedName>
        <fullName evidence="1">Uncharacterized protein</fullName>
    </submittedName>
</protein>
<organism evidence="1">
    <name type="scientific">Finegoldia magna ATCC 53516</name>
    <dbReference type="NCBI Taxonomy" id="525282"/>
    <lineage>
        <taxon>Bacteria</taxon>
        <taxon>Bacillati</taxon>
        <taxon>Bacillota</taxon>
        <taxon>Tissierellia</taxon>
        <taxon>Tissierellales</taxon>
        <taxon>Peptoniphilaceae</taxon>
        <taxon>Finegoldia</taxon>
    </lineage>
</organism>
<proteinExistence type="predicted"/>
<dbReference type="AlphaFoldDB" id="D6S8Z2"/>
<dbReference type="Proteomes" id="UP000004063">
    <property type="component" value="Chromosome"/>
</dbReference>
<evidence type="ECO:0000313" key="1">
    <source>
        <dbReference type="EMBL" id="EFH93270.1"/>
    </source>
</evidence>
<comment type="caution">
    <text evidence="1">The sequence shown here is derived from an EMBL/GenBank/DDBJ whole genome shotgun (WGS) entry which is preliminary data.</text>
</comment>
<name>D6S8Z2_FINMA</name>
<dbReference type="HOGENOM" id="CLU_2953720_0_0_9"/>
<reference evidence="1" key="1">
    <citation type="submission" date="2010-05" db="EMBL/GenBank/DDBJ databases">
        <authorList>
            <person name="Muzny D."/>
            <person name="Qin X."/>
            <person name="Buhay C."/>
            <person name="Dugan-Rocha S."/>
            <person name="Ding Y."/>
            <person name="Chen G."/>
            <person name="Hawes A."/>
            <person name="Holder M."/>
            <person name="Jhangiani S."/>
            <person name="Johnson A."/>
            <person name="Khan Z."/>
            <person name="Li Z."/>
            <person name="Liu W."/>
            <person name="Liu X."/>
            <person name="Perez L."/>
            <person name="Shen H."/>
            <person name="Wang Q."/>
            <person name="Watt J."/>
            <person name="Xi L."/>
            <person name="Xin Y."/>
            <person name="Zhou J."/>
            <person name="Deng J."/>
            <person name="Jiang H."/>
            <person name="Liu Y."/>
            <person name="Qu J."/>
            <person name="Song X.-Z."/>
            <person name="Zhang L."/>
            <person name="Villasana D."/>
            <person name="Johnson A."/>
            <person name="Liu J."/>
            <person name="Liyanage D."/>
            <person name="Lorensuhewa L."/>
            <person name="Robinson T."/>
            <person name="Song A."/>
            <person name="Song B.-B."/>
            <person name="Dinh H."/>
            <person name="Thornton R."/>
            <person name="Coyle M."/>
            <person name="Francisco L."/>
            <person name="Jackson L."/>
            <person name="Javaid M."/>
            <person name="Korchina V."/>
            <person name="Kovar C."/>
            <person name="Mata R."/>
            <person name="Mathew T."/>
            <person name="Ngo R."/>
            <person name="Nguyen L."/>
            <person name="Nguyen N."/>
            <person name="Okwuonu G."/>
            <person name="Ongeri F."/>
            <person name="Pham C."/>
            <person name="Simmons D."/>
            <person name="Wilczek-Boney K."/>
            <person name="Hale W."/>
            <person name="Jakkamsetti A."/>
            <person name="Pham P."/>
            <person name="Ruth R."/>
            <person name="San Lucas F."/>
            <person name="Warren J."/>
            <person name="Zhang J."/>
            <person name="Zhao Z."/>
            <person name="Zhou C."/>
            <person name="Zhu D."/>
            <person name="Lee S."/>
            <person name="Bess C."/>
            <person name="Blankenburg K."/>
            <person name="Forbes L."/>
            <person name="Fu Q."/>
            <person name="Gubbala S."/>
            <person name="Hirani K."/>
            <person name="Jayaseelan J.C."/>
            <person name="Lara F."/>
            <person name="Munidasa M."/>
            <person name="Palculict T."/>
            <person name="Patil S."/>
            <person name="Pu L.-L."/>
            <person name="Saada N."/>
            <person name="Tang L."/>
            <person name="Weissenberger G."/>
            <person name="Zhu Y."/>
            <person name="Hemphill L."/>
            <person name="Shang Y."/>
            <person name="Youmans B."/>
            <person name="Ayvaz T."/>
            <person name="Ross M."/>
            <person name="Santibanez J."/>
            <person name="Aqrawi P."/>
            <person name="Gross S."/>
            <person name="Joshi V."/>
            <person name="Fowler G."/>
            <person name="Nazareth L."/>
            <person name="Reid J."/>
            <person name="Worley K."/>
            <person name="Petrosino J."/>
            <person name="Highlander S."/>
            <person name="Gibbs R."/>
        </authorList>
    </citation>
    <scope>NUCLEOTIDE SEQUENCE [LARGE SCALE GENOMIC DNA]</scope>
    <source>
        <strain evidence="1">ATCC 53516</strain>
    </source>
</reference>
<dbReference type="STRING" id="525282.HMPREF0391_10928"/>
<sequence length="59" mass="7262">MECKYYKDKLKKEKDEIKIYPEWNVNENSEFTFNRLNGIKIYPEWNVNYQCFENSTNDG</sequence>
<dbReference type="EMBL" id="ACHM02000002">
    <property type="protein sequence ID" value="EFH93270.1"/>
    <property type="molecule type" value="Genomic_DNA"/>
</dbReference>
<gene>
    <name evidence="1" type="ORF">HMPREF0391_10928</name>
</gene>
<accession>D6S8Z2</accession>